<proteinExistence type="predicted"/>
<dbReference type="Proteomes" id="UP000198844">
    <property type="component" value="Unassembled WGS sequence"/>
</dbReference>
<dbReference type="EMBL" id="FPBH01000013">
    <property type="protein sequence ID" value="SFU17772.1"/>
    <property type="molecule type" value="Genomic_DNA"/>
</dbReference>
<name>A0A1I7E1G0_9BURK</name>
<evidence type="ECO:0000313" key="2">
    <source>
        <dbReference type="Proteomes" id="UP000198844"/>
    </source>
</evidence>
<organism evidence="1 2">
    <name type="scientific">Paraburkholderia aspalathi</name>
    <dbReference type="NCBI Taxonomy" id="1324617"/>
    <lineage>
        <taxon>Bacteria</taxon>
        <taxon>Pseudomonadati</taxon>
        <taxon>Pseudomonadota</taxon>
        <taxon>Betaproteobacteria</taxon>
        <taxon>Burkholderiales</taxon>
        <taxon>Burkholderiaceae</taxon>
        <taxon>Paraburkholderia</taxon>
    </lineage>
</organism>
<dbReference type="RefSeq" id="WP_093636708.1">
    <property type="nucleotide sequence ID" value="NZ_CAJNAX010000053.1"/>
</dbReference>
<accession>A0A1I7E1G0</accession>
<sequence>MSYDLMVFAPEVAPKGEAAFLEWYRVQTRWGEGHPAIGNLRRYQQPSLTRRGSYSSKARETIGFTFQGRPYEFQRYRFRSDREFESFCRLITECVRSVTRAE</sequence>
<evidence type="ECO:0000313" key="1">
    <source>
        <dbReference type="EMBL" id="SFU17772.1"/>
    </source>
</evidence>
<dbReference type="OrthoDB" id="882812at2"/>
<dbReference type="AlphaFoldDB" id="A0A1I7E1G0"/>
<reference evidence="1 2" key="1">
    <citation type="submission" date="2016-10" db="EMBL/GenBank/DDBJ databases">
        <authorList>
            <person name="de Groot N.N."/>
        </authorList>
    </citation>
    <scope>NUCLEOTIDE SEQUENCE [LARGE SCALE GENOMIC DNA]</scope>
    <source>
        <strain evidence="1 2">LMG 27731</strain>
    </source>
</reference>
<gene>
    <name evidence="1" type="ORF">SAMN05192563_101332</name>
</gene>
<protein>
    <submittedName>
        <fullName evidence="1">Uncharacterized protein</fullName>
    </submittedName>
</protein>